<keyword evidence="6" id="KW-0677">Repeat</keyword>
<keyword evidence="5" id="KW-0732">Signal</keyword>
<evidence type="ECO:0000256" key="3">
    <source>
        <dbReference type="ARBA" id="ARBA00022614"/>
    </source>
</evidence>
<evidence type="ECO:0000256" key="4">
    <source>
        <dbReference type="ARBA" id="ARBA00022692"/>
    </source>
</evidence>
<evidence type="ECO:0000256" key="10">
    <source>
        <dbReference type="ARBA" id="ARBA00023180"/>
    </source>
</evidence>
<dbReference type="AlphaFoldDB" id="A0A9W2YRM8"/>
<gene>
    <name evidence="14" type="primary">LOC129922681</name>
</gene>
<dbReference type="PROSITE" id="PS50104">
    <property type="entry name" value="TIR"/>
    <property type="match status" value="1"/>
</dbReference>
<keyword evidence="4 11" id="KW-0812">Transmembrane</keyword>
<evidence type="ECO:0000313" key="14">
    <source>
        <dbReference type="RefSeq" id="XP_055865417.1"/>
    </source>
</evidence>
<evidence type="ECO:0000259" key="12">
    <source>
        <dbReference type="PROSITE" id="PS50104"/>
    </source>
</evidence>
<keyword evidence="3" id="KW-0433">Leucine-rich repeat</keyword>
<feature type="domain" description="TIR" evidence="12">
    <location>
        <begin position="602"/>
        <end position="692"/>
    </location>
</feature>
<sequence>MLAQYVKYGEFQQSNVYTFSNESFPDAMFRYLVNLQNLSVSSSSDILYFNEDFAKLPYLRELHISGTFSRIEDHSFLNVRGVTDLYLVICPVINFFSEAALASFKRLRSIQYQMLDLGLHKALRTLRPLVNTNLTTVLFFQTRRNKFNYLSIENGDGILNATDTKFLRQICLEELIFNNNHIFILESGALFSPTFNRCLKKLYIFEKNFIGSNRASFDIFLLQNLREIFIAHSVITPTMHNNVRKVFKLINAFDNFTLDASYQENIFTPYYQLFSKQNSPLPFEFKFSKNIYRERGSKSTEITIVISDSLEYIALSSLANGLYLNVPVKIKGGENLISANLRNNGIHQFLIPIEGLPKLRELYLSFNDVSIVSRDILDSYPNLEILYLDNCNLSSAVMSEYSHRFFRRLVNLTKLDLSYNALDLFSTVSFLNNRKLAYLNLAGNRFKDIPFDLKLTPELRYLDMRQNVVTAVSKRDRDIIEDNRECLGSFQLFLADNILSCGCEHIDFLQWLQLTSVQLDNNRNFTCINSEGVLTYTLVYLQLEDLWRQCWGRWFLNFSFILLFVIVIGHLLVFLWVKNKTVIISNVFQFFTNLRLKKVSDYRYGVFIGYCNCDYQFACVTLREYIEEKLKLTTFLQDRDLLPSSAVSEGIMEAMTSSYRILLVVNENFGSCSLCVQLFILSRQIILFVLSS</sequence>
<dbReference type="InterPro" id="IPR001611">
    <property type="entry name" value="Leu-rich_rpt"/>
</dbReference>
<evidence type="ECO:0000313" key="13">
    <source>
        <dbReference type="Proteomes" id="UP001165740"/>
    </source>
</evidence>
<accession>A0A9W2YRM8</accession>
<comment type="similarity">
    <text evidence="2">Belongs to the Toll-like receptor family.</text>
</comment>
<dbReference type="PANTHER" id="PTHR24365">
    <property type="entry name" value="TOLL-LIKE RECEPTOR"/>
    <property type="match status" value="1"/>
</dbReference>
<evidence type="ECO:0000256" key="7">
    <source>
        <dbReference type="ARBA" id="ARBA00022989"/>
    </source>
</evidence>
<dbReference type="PROSITE" id="PS51450">
    <property type="entry name" value="LRR"/>
    <property type="match status" value="2"/>
</dbReference>
<dbReference type="Gene3D" id="3.40.50.10140">
    <property type="entry name" value="Toll/interleukin-1 receptor homology (TIR) domain"/>
    <property type="match status" value="1"/>
</dbReference>
<dbReference type="SUPFAM" id="SSF52058">
    <property type="entry name" value="L domain-like"/>
    <property type="match status" value="1"/>
</dbReference>
<keyword evidence="7 11" id="KW-1133">Transmembrane helix</keyword>
<dbReference type="SMART" id="SM00369">
    <property type="entry name" value="LRR_TYP"/>
    <property type="match status" value="3"/>
</dbReference>
<evidence type="ECO:0000256" key="1">
    <source>
        <dbReference type="ARBA" id="ARBA00004167"/>
    </source>
</evidence>
<evidence type="ECO:0000256" key="6">
    <source>
        <dbReference type="ARBA" id="ARBA00022737"/>
    </source>
</evidence>
<feature type="transmembrane region" description="Helical" evidence="11">
    <location>
        <begin position="554"/>
        <end position="577"/>
    </location>
</feature>
<dbReference type="GO" id="GO:0007165">
    <property type="term" value="P:signal transduction"/>
    <property type="evidence" value="ECO:0007669"/>
    <property type="project" value="InterPro"/>
</dbReference>
<dbReference type="InterPro" id="IPR000157">
    <property type="entry name" value="TIR_dom"/>
</dbReference>
<dbReference type="RefSeq" id="XP_055865417.1">
    <property type="nucleotide sequence ID" value="XM_056009442.1"/>
</dbReference>
<dbReference type="Pfam" id="PF13855">
    <property type="entry name" value="LRR_8"/>
    <property type="match status" value="1"/>
</dbReference>
<evidence type="ECO:0000256" key="2">
    <source>
        <dbReference type="ARBA" id="ARBA00009634"/>
    </source>
</evidence>
<evidence type="ECO:0000256" key="11">
    <source>
        <dbReference type="SAM" id="Phobius"/>
    </source>
</evidence>
<dbReference type="Gene3D" id="3.80.10.10">
    <property type="entry name" value="Ribonuclease Inhibitor"/>
    <property type="match status" value="2"/>
</dbReference>
<dbReference type="InterPro" id="IPR035897">
    <property type="entry name" value="Toll_tir_struct_dom_sf"/>
</dbReference>
<dbReference type="Proteomes" id="UP001165740">
    <property type="component" value="Chromosome 14"/>
</dbReference>
<dbReference type="GO" id="GO:0038023">
    <property type="term" value="F:signaling receptor activity"/>
    <property type="evidence" value="ECO:0007669"/>
    <property type="project" value="TreeGrafter"/>
</dbReference>
<dbReference type="SUPFAM" id="SSF52200">
    <property type="entry name" value="Toll/Interleukin receptor TIR domain"/>
    <property type="match status" value="1"/>
</dbReference>
<reference evidence="14" key="1">
    <citation type="submission" date="2025-08" db="UniProtKB">
        <authorList>
            <consortium name="RefSeq"/>
        </authorList>
    </citation>
    <scope>IDENTIFICATION</scope>
</reference>
<evidence type="ECO:0000256" key="8">
    <source>
        <dbReference type="ARBA" id="ARBA00023136"/>
    </source>
</evidence>
<organism evidence="13 14">
    <name type="scientific">Biomphalaria glabrata</name>
    <name type="common">Bloodfluke planorb</name>
    <name type="synonym">Freshwater snail</name>
    <dbReference type="NCBI Taxonomy" id="6526"/>
    <lineage>
        <taxon>Eukaryota</taxon>
        <taxon>Metazoa</taxon>
        <taxon>Spiralia</taxon>
        <taxon>Lophotrochozoa</taxon>
        <taxon>Mollusca</taxon>
        <taxon>Gastropoda</taxon>
        <taxon>Heterobranchia</taxon>
        <taxon>Euthyneura</taxon>
        <taxon>Panpulmonata</taxon>
        <taxon>Hygrophila</taxon>
        <taxon>Lymnaeoidea</taxon>
        <taxon>Planorbidae</taxon>
        <taxon>Biomphalaria</taxon>
    </lineage>
</organism>
<dbReference type="OrthoDB" id="6156831at2759"/>
<dbReference type="PANTHER" id="PTHR24365:SF541">
    <property type="entry name" value="PROTEIN TOLL-RELATED"/>
    <property type="match status" value="1"/>
</dbReference>
<keyword evidence="13" id="KW-1185">Reference proteome</keyword>
<dbReference type="GO" id="GO:0005886">
    <property type="term" value="C:plasma membrane"/>
    <property type="evidence" value="ECO:0007669"/>
    <property type="project" value="TreeGrafter"/>
</dbReference>
<protein>
    <submittedName>
        <fullName evidence="14">Toll-like receptor 4</fullName>
    </submittedName>
</protein>
<keyword evidence="10" id="KW-0325">Glycoprotein</keyword>
<dbReference type="InterPro" id="IPR003591">
    <property type="entry name" value="Leu-rich_rpt_typical-subtyp"/>
</dbReference>
<evidence type="ECO:0000256" key="9">
    <source>
        <dbReference type="ARBA" id="ARBA00023170"/>
    </source>
</evidence>
<dbReference type="InterPro" id="IPR032675">
    <property type="entry name" value="LRR_dom_sf"/>
</dbReference>
<evidence type="ECO:0000256" key="5">
    <source>
        <dbReference type="ARBA" id="ARBA00022729"/>
    </source>
</evidence>
<keyword evidence="9" id="KW-0675">Receptor</keyword>
<name>A0A9W2YRM8_BIOGL</name>
<comment type="subcellular location">
    <subcellularLocation>
        <location evidence="1">Membrane</location>
        <topology evidence="1">Single-pass membrane protein</topology>
    </subcellularLocation>
</comment>
<dbReference type="GeneID" id="129922681"/>
<keyword evidence="8 11" id="KW-0472">Membrane</keyword>
<dbReference type="SUPFAM" id="SSF52047">
    <property type="entry name" value="RNI-like"/>
    <property type="match status" value="1"/>
</dbReference>
<proteinExistence type="inferred from homology"/>